<sequence length="135" mass="14692">MIRRHVVWFGLAIGLLAGCSEPPYPLPDRNATDVRTEEERLATLLPRELLAGPGTCKVRLLGREGSSSFAWAHCESAGPGVVTGVSVPVRVDGDRVTQPGNGSEYPPSVRRMFPERLAEAVLDNDPRMRPQTSKS</sequence>
<keyword evidence="2" id="KW-1185">Reference proteome</keyword>
<evidence type="ECO:0008006" key="3">
    <source>
        <dbReference type="Google" id="ProtNLM"/>
    </source>
</evidence>
<dbReference type="PROSITE" id="PS51257">
    <property type="entry name" value="PROKAR_LIPOPROTEIN"/>
    <property type="match status" value="1"/>
</dbReference>
<comment type="caution">
    <text evidence="1">The sequence shown here is derived from an EMBL/GenBank/DDBJ whole genome shotgun (WGS) entry which is preliminary data.</text>
</comment>
<reference evidence="1 2" key="1">
    <citation type="submission" date="2018-03" db="EMBL/GenBank/DDBJ databases">
        <title>Bioinformatic expansion and discovery of thiopeptide antibiotics.</title>
        <authorList>
            <person name="Schwalen C.J."/>
            <person name="Hudson G.A."/>
            <person name="Mitchell D.A."/>
        </authorList>
    </citation>
    <scope>NUCLEOTIDE SEQUENCE [LARGE SCALE GENOMIC DNA]</scope>
    <source>
        <strain evidence="1 2">NRRL 8041</strain>
    </source>
</reference>
<dbReference type="EMBL" id="PYBV01000045">
    <property type="protein sequence ID" value="PYC65497.1"/>
    <property type="molecule type" value="Genomic_DNA"/>
</dbReference>
<dbReference type="AlphaFoldDB" id="A0A318NGF3"/>
<dbReference type="RefSeq" id="WP_110567240.1">
    <property type="nucleotide sequence ID" value="NZ_PYBV01000045.1"/>
</dbReference>
<organism evidence="1 2">
    <name type="scientific">Micromonospora arborensis</name>
    <dbReference type="NCBI Taxonomy" id="2116518"/>
    <lineage>
        <taxon>Bacteria</taxon>
        <taxon>Bacillati</taxon>
        <taxon>Actinomycetota</taxon>
        <taxon>Actinomycetes</taxon>
        <taxon>Micromonosporales</taxon>
        <taxon>Micromonosporaceae</taxon>
        <taxon>Micromonospora</taxon>
    </lineage>
</organism>
<protein>
    <recommendedName>
        <fullName evidence="3">Lipoprotein</fullName>
    </recommendedName>
</protein>
<accession>A0A318NGF3</accession>
<name>A0A318NGF3_9ACTN</name>
<dbReference type="OrthoDB" id="3388354at2"/>
<proteinExistence type="predicted"/>
<dbReference type="Proteomes" id="UP000248333">
    <property type="component" value="Unassembled WGS sequence"/>
</dbReference>
<evidence type="ECO:0000313" key="1">
    <source>
        <dbReference type="EMBL" id="PYC65497.1"/>
    </source>
</evidence>
<evidence type="ECO:0000313" key="2">
    <source>
        <dbReference type="Proteomes" id="UP000248333"/>
    </source>
</evidence>
<gene>
    <name evidence="1" type="ORF">C7C45_28665</name>
</gene>